<name>A0ABV6YZ15_UNCC1</name>
<dbReference type="Proteomes" id="UP001594351">
    <property type="component" value="Unassembled WGS sequence"/>
</dbReference>
<evidence type="ECO:0000313" key="2">
    <source>
        <dbReference type="EMBL" id="MFC1851440.1"/>
    </source>
</evidence>
<dbReference type="EMBL" id="JBHPBY010000188">
    <property type="protein sequence ID" value="MFC1851440.1"/>
    <property type="molecule type" value="Genomic_DNA"/>
</dbReference>
<organism evidence="2 3">
    <name type="scientific">candidate division CSSED10-310 bacterium</name>
    <dbReference type="NCBI Taxonomy" id="2855610"/>
    <lineage>
        <taxon>Bacteria</taxon>
        <taxon>Bacteria division CSSED10-310</taxon>
    </lineage>
</organism>
<gene>
    <name evidence="2" type="ORF">ACFL27_14680</name>
</gene>
<evidence type="ECO:0000313" key="3">
    <source>
        <dbReference type="Proteomes" id="UP001594351"/>
    </source>
</evidence>
<sequence>MADLTDKQKDFYQTTLEMTRQEIEDIDNEVERELAEVKERITMLNQEKESVRQVYEGACARLGIGSELAEEDASEE</sequence>
<keyword evidence="1" id="KW-0175">Coiled coil</keyword>
<keyword evidence="3" id="KW-1185">Reference proteome</keyword>
<comment type="caution">
    <text evidence="2">The sequence shown here is derived from an EMBL/GenBank/DDBJ whole genome shotgun (WGS) entry which is preliminary data.</text>
</comment>
<reference evidence="2 3" key="1">
    <citation type="submission" date="2024-09" db="EMBL/GenBank/DDBJ databases">
        <title>Laminarin stimulates single cell rates of sulfate reduction while oxygen inhibits transcriptomic activity in coastal marine sediment.</title>
        <authorList>
            <person name="Lindsay M."/>
            <person name="Orcutt B."/>
            <person name="Emerson D."/>
            <person name="Stepanauskas R."/>
            <person name="D'Angelo T."/>
        </authorList>
    </citation>
    <scope>NUCLEOTIDE SEQUENCE [LARGE SCALE GENOMIC DNA]</scope>
    <source>
        <strain evidence="2">SAG AM-311-K15</strain>
    </source>
</reference>
<accession>A0ABV6YZ15</accession>
<proteinExistence type="predicted"/>
<protein>
    <submittedName>
        <fullName evidence="2">Uncharacterized protein</fullName>
    </submittedName>
</protein>
<feature type="coiled-coil region" evidence="1">
    <location>
        <begin position="9"/>
        <end position="54"/>
    </location>
</feature>
<evidence type="ECO:0000256" key="1">
    <source>
        <dbReference type="SAM" id="Coils"/>
    </source>
</evidence>